<gene>
    <name evidence="5" type="ORF">F4560_008646</name>
</gene>
<dbReference type="SMART" id="SM00320">
    <property type="entry name" value="WD40"/>
    <property type="match status" value="7"/>
</dbReference>
<dbReference type="Gene3D" id="2.130.10.10">
    <property type="entry name" value="YVTN repeat-like/Quinoprotein amine dehydrogenase"/>
    <property type="match status" value="4"/>
</dbReference>
<protein>
    <submittedName>
        <fullName evidence="5">WD40 repeat protein</fullName>
    </submittedName>
</protein>
<dbReference type="InterPro" id="IPR019775">
    <property type="entry name" value="WD40_repeat_CS"/>
</dbReference>
<keyword evidence="1 3" id="KW-0853">WD repeat</keyword>
<dbReference type="InterPro" id="IPR001680">
    <property type="entry name" value="WD40_rpt"/>
</dbReference>
<organism evidence="5 6">
    <name type="scientific">Saccharothrix ecbatanensis</name>
    <dbReference type="NCBI Taxonomy" id="1105145"/>
    <lineage>
        <taxon>Bacteria</taxon>
        <taxon>Bacillati</taxon>
        <taxon>Actinomycetota</taxon>
        <taxon>Actinomycetes</taxon>
        <taxon>Pseudonocardiales</taxon>
        <taxon>Pseudonocardiaceae</taxon>
        <taxon>Saccharothrix</taxon>
    </lineage>
</organism>
<dbReference type="InterPro" id="IPR027417">
    <property type="entry name" value="P-loop_NTPase"/>
</dbReference>
<keyword evidence="6" id="KW-1185">Reference proteome</keyword>
<dbReference type="EMBL" id="JACHMO010000001">
    <property type="protein sequence ID" value="MBB5808878.1"/>
    <property type="molecule type" value="Genomic_DNA"/>
</dbReference>
<dbReference type="SUPFAM" id="SSF52540">
    <property type="entry name" value="P-loop containing nucleoside triphosphate hydrolases"/>
    <property type="match status" value="1"/>
</dbReference>
<dbReference type="PANTHER" id="PTHR22847:SF637">
    <property type="entry name" value="WD REPEAT DOMAIN 5B"/>
    <property type="match status" value="1"/>
</dbReference>
<dbReference type="Pfam" id="PF00400">
    <property type="entry name" value="WD40"/>
    <property type="match status" value="3"/>
</dbReference>
<evidence type="ECO:0000313" key="6">
    <source>
        <dbReference type="Proteomes" id="UP000552097"/>
    </source>
</evidence>
<keyword evidence="2" id="KW-0677">Repeat</keyword>
<dbReference type="InterPro" id="IPR015943">
    <property type="entry name" value="WD40/YVTN_repeat-like_dom_sf"/>
</dbReference>
<evidence type="ECO:0000256" key="1">
    <source>
        <dbReference type="ARBA" id="ARBA00022574"/>
    </source>
</evidence>
<dbReference type="PROSITE" id="PS00678">
    <property type="entry name" value="WD_REPEATS_1"/>
    <property type="match status" value="1"/>
</dbReference>
<dbReference type="Proteomes" id="UP000552097">
    <property type="component" value="Unassembled WGS sequence"/>
</dbReference>
<dbReference type="InterPro" id="IPR011047">
    <property type="entry name" value="Quinoprotein_ADH-like_sf"/>
</dbReference>
<reference evidence="5 6" key="1">
    <citation type="submission" date="2020-08" db="EMBL/GenBank/DDBJ databases">
        <title>Sequencing the genomes of 1000 actinobacteria strains.</title>
        <authorList>
            <person name="Klenk H.-P."/>
        </authorList>
    </citation>
    <scope>NUCLEOTIDE SEQUENCE [LARGE SCALE GENOMIC DNA]</scope>
    <source>
        <strain evidence="5 6">DSM 45486</strain>
    </source>
</reference>
<dbReference type="PANTHER" id="PTHR22847">
    <property type="entry name" value="WD40 REPEAT PROTEIN"/>
    <property type="match status" value="1"/>
</dbReference>
<evidence type="ECO:0000256" key="3">
    <source>
        <dbReference type="PROSITE-ProRule" id="PRU00221"/>
    </source>
</evidence>
<dbReference type="SUPFAM" id="SSF50998">
    <property type="entry name" value="Quinoprotein alcohol dehydrogenase-like"/>
    <property type="match status" value="1"/>
</dbReference>
<dbReference type="AlphaFoldDB" id="A0A7W9HUT9"/>
<feature type="repeat" description="WD" evidence="3">
    <location>
        <begin position="738"/>
        <end position="777"/>
    </location>
</feature>
<name>A0A7W9HUT9_9PSEU</name>
<accession>A0A7W9HUT9</accession>
<dbReference type="RefSeq" id="WP_184928722.1">
    <property type="nucleotide sequence ID" value="NZ_JACHMO010000001.1"/>
</dbReference>
<evidence type="ECO:0000256" key="2">
    <source>
        <dbReference type="ARBA" id="ARBA00022737"/>
    </source>
</evidence>
<proteinExistence type="predicted"/>
<dbReference type="SUPFAM" id="SSF50978">
    <property type="entry name" value="WD40 repeat-like"/>
    <property type="match status" value="1"/>
</dbReference>
<feature type="domain" description="Nephrocystin 3-like N-terminal" evidence="4">
    <location>
        <begin position="26"/>
        <end position="210"/>
    </location>
</feature>
<sequence>MDHHIPAELAERSDSFVARDWALDLVAAWHDSLESLLVVVAEPGAGKSMLATHLVQIAMGRTSSRQGLGHGWLHAWHFCQAGRFQSLNVRAVLGGIASQLCSTVPGFAEVLVRLNTGATITVNQQIAGDVRDSKVIGIGRLVLPEHDPRTLLDEFIRRPLTELGARATVLVDGVDETDEQDGGTSHTLAWLLSTIERDPIPGLRLMLTTRGGSTARRFAHGQRLMLQQDQPADTDDVLDFVERRLRHAGVADFGSVAGRIGKAADGNFLYAALVTDEFLAGSDVDVDTLPRGLTELYHAFLGRRVCADGNRWRDSIRPVLGLLTQSRGEGFTPHQLALISGLPLSTVCDALEACAPYLTGELPNGPFTTYHLALREYLRSSAEHNIFPAQATQQIITALRGNTADQHAAVHLIGYLIDWHRFSRDDEKTEVHRLTEEIITDPRYLHSRLATTGVDSLLSEVSSLLQAMGRSDTVEIIHETLGRQAHTLRRWDREADQGFALQQLRYDCAFIGHIDVLATSEDDERFSITVDWSAPGISTWLLTRTLAENGRGAYSLNASPDGTMVVVGSYDQKTVVYEVATGAVVHRFSYGGNGSVCFSEDGRKVLARTYGEEPACWDVTSGARGAPTLAEVDFLDRADEQSALPEYVDYVHGDKFGKAAVSAVTPDGRYVAVLSHGRQRQFIALWDLNRREVLSVHDEADVHSLAITPDGSKVITGSYSKAPRVFAPTARAAKHLTNGGHRGQVTATCLSGTLGASIGDDGDLKIWDTTTGRLNQTLSAMPRTDSLAISPDGSRCVLGVQTHKGDIQVFDLQGQFMVRKMMIDGHPVDPEWSTRPGASDPELPAVGVSLDCPLKRPVRLYVDRASAVSAIDISADGRLVVTGSPDGIVRVWDADSGSLVRELSRDGCLVQAVRFTPNGEHVLTVAQIGGLYVEQWAAIEMWSVKSGGITEQLWPEDERSAYPIACDGEGVAITRDGRYLATGSADGTVTVHDLVELRVIGTLVLHGPVTSVSIDGTTVLAGTKNGEVTQFHFNIGQ</sequence>
<evidence type="ECO:0000259" key="4">
    <source>
        <dbReference type="Pfam" id="PF24883"/>
    </source>
</evidence>
<feature type="repeat" description="WD" evidence="3">
    <location>
        <begin position="861"/>
        <end position="902"/>
    </location>
</feature>
<evidence type="ECO:0000313" key="5">
    <source>
        <dbReference type="EMBL" id="MBB5808878.1"/>
    </source>
</evidence>
<dbReference type="InterPro" id="IPR056884">
    <property type="entry name" value="NPHP3-like_N"/>
</dbReference>
<dbReference type="InterPro" id="IPR036322">
    <property type="entry name" value="WD40_repeat_dom_sf"/>
</dbReference>
<dbReference type="Pfam" id="PF24883">
    <property type="entry name" value="NPHP3_N"/>
    <property type="match status" value="1"/>
</dbReference>
<dbReference type="PROSITE" id="PS50294">
    <property type="entry name" value="WD_REPEATS_REGION"/>
    <property type="match status" value="1"/>
</dbReference>
<dbReference type="PROSITE" id="PS50082">
    <property type="entry name" value="WD_REPEATS_2"/>
    <property type="match status" value="2"/>
</dbReference>
<comment type="caution">
    <text evidence="5">The sequence shown here is derived from an EMBL/GenBank/DDBJ whole genome shotgun (WGS) entry which is preliminary data.</text>
</comment>